<evidence type="ECO:0000259" key="8">
    <source>
        <dbReference type="PROSITE" id="PS50850"/>
    </source>
</evidence>
<feature type="transmembrane region" description="Helical" evidence="7">
    <location>
        <begin position="229"/>
        <end position="256"/>
    </location>
</feature>
<dbReference type="GO" id="GO:0005886">
    <property type="term" value="C:plasma membrane"/>
    <property type="evidence" value="ECO:0007669"/>
    <property type="project" value="UniProtKB-SubCell"/>
</dbReference>
<dbReference type="CDD" id="cd06173">
    <property type="entry name" value="MFS_MefA_like"/>
    <property type="match status" value="1"/>
</dbReference>
<protein>
    <recommendedName>
        <fullName evidence="8">Major facilitator superfamily (MFS) profile domain-containing protein</fullName>
    </recommendedName>
</protein>
<organism evidence="9 10">
    <name type="scientific">Vulcanibacillus modesticaldus</name>
    <dbReference type="NCBI Taxonomy" id="337097"/>
    <lineage>
        <taxon>Bacteria</taxon>
        <taxon>Bacillati</taxon>
        <taxon>Bacillota</taxon>
        <taxon>Bacilli</taxon>
        <taxon>Bacillales</taxon>
        <taxon>Bacillaceae</taxon>
        <taxon>Vulcanibacillus</taxon>
    </lineage>
</organism>
<evidence type="ECO:0000313" key="9">
    <source>
        <dbReference type="EMBL" id="OEF99016.1"/>
    </source>
</evidence>
<feature type="transmembrane region" description="Helical" evidence="7">
    <location>
        <begin position="323"/>
        <end position="345"/>
    </location>
</feature>
<dbReference type="Proteomes" id="UP000243739">
    <property type="component" value="Unassembled WGS sequence"/>
</dbReference>
<evidence type="ECO:0000256" key="1">
    <source>
        <dbReference type="ARBA" id="ARBA00004651"/>
    </source>
</evidence>
<sequence length="437" mass="48614">MSVEKKTNINYKLNFLLIFLGRAVSVLGSAIFSFALSLYVLDLTGSAAIFSLLISLNILPSIFVSFFGSVFVDRFDRKKIIVFSDLLSGIAVLIFAIIFSYYPQSVSIFMGYVIIIGVIQGFFLLAVNASIPNIVNEERVASVNSSIQSLQAVVSIIGPILGATLYNLFNMELILIINGISFLLSGISEIFIVFKRTIEVKQDKLTIKSYFNSLKEAIEYLKVQKTIKFLLIFVVIINFIYQPLIIMVITFVTYQVLKVTGFQLALIEGASSLGVILGAIIVSSYKSTNSLIMKFFKLLFIQSALIVLWAFPKLPVFTNASNWVITVIFIFILMLLAMINLIQFIPAISYFQLQIPENLRGRVQGIANTAVMTSAPLGIWAYGLLLHNVNWVYLPIISGIILGIVAYIGSRHRHFKDFVNTLGLESGLSRTELQSKA</sequence>
<evidence type="ECO:0000256" key="4">
    <source>
        <dbReference type="ARBA" id="ARBA00022692"/>
    </source>
</evidence>
<feature type="transmembrane region" description="Helical" evidence="7">
    <location>
        <begin position="295"/>
        <end position="311"/>
    </location>
</feature>
<dbReference type="InterPro" id="IPR020846">
    <property type="entry name" value="MFS_dom"/>
</dbReference>
<dbReference type="GO" id="GO:0022857">
    <property type="term" value="F:transmembrane transporter activity"/>
    <property type="evidence" value="ECO:0007669"/>
    <property type="project" value="InterPro"/>
</dbReference>
<gene>
    <name evidence="9" type="ORF">BHF71_10250</name>
</gene>
<evidence type="ECO:0000256" key="2">
    <source>
        <dbReference type="ARBA" id="ARBA00022448"/>
    </source>
</evidence>
<feature type="transmembrane region" description="Helical" evidence="7">
    <location>
        <begin position="108"/>
        <end position="129"/>
    </location>
</feature>
<feature type="transmembrane region" description="Helical" evidence="7">
    <location>
        <begin position="47"/>
        <end position="68"/>
    </location>
</feature>
<dbReference type="PANTHER" id="PTHR43266:SF9">
    <property type="entry name" value="PERMEASE, MAJOR FACILITATOR SUPERFAMILY-RELATED"/>
    <property type="match status" value="1"/>
</dbReference>
<keyword evidence="5 7" id="KW-1133">Transmembrane helix</keyword>
<feature type="transmembrane region" description="Helical" evidence="7">
    <location>
        <begin position="15"/>
        <end position="41"/>
    </location>
</feature>
<feature type="transmembrane region" description="Helical" evidence="7">
    <location>
        <begin position="262"/>
        <end position="283"/>
    </location>
</feature>
<dbReference type="PROSITE" id="PS50850">
    <property type="entry name" value="MFS"/>
    <property type="match status" value="1"/>
</dbReference>
<keyword evidence="6 7" id="KW-0472">Membrane</keyword>
<keyword evidence="2" id="KW-0813">Transport</keyword>
<evidence type="ECO:0000256" key="3">
    <source>
        <dbReference type="ARBA" id="ARBA00022475"/>
    </source>
</evidence>
<evidence type="ECO:0000256" key="5">
    <source>
        <dbReference type="ARBA" id="ARBA00022989"/>
    </source>
</evidence>
<feature type="transmembrane region" description="Helical" evidence="7">
    <location>
        <begin position="391"/>
        <end position="409"/>
    </location>
</feature>
<name>A0A1D2YTL4_9BACI</name>
<dbReference type="EMBL" id="MIJF01000037">
    <property type="protein sequence ID" value="OEF99016.1"/>
    <property type="molecule type" value="Genomic_DNA"/>
</dbReference>
<comment type="subcellular location">
    <subcellularLocation>
        <location evidence="1">Cell membrane</location>
        <topology evidence="1">Multi-pass membrane protein</topology>
    </subcellularLocation>
</comment>
<dbReference type="InterPro" id="IPR036259">
    <property type="entry name" value="MFS_trans_sf"/>
</dbReference>
<dbReference type="Gene3D" id="1.20.1250.20">
    <property type="entry name" value="MFS general substrate transporter like domains"/>
    <property type="match status" value="1"/>
</dbReference>
<dbReference type="InterPro" id="IPR011701">
    <property type="entry name" value="MFS"/>
</dbReference>
<accession>A0A1D2YTL4</accession>
<keyword evidence="3" id="KW-1003">Cell membrane</keyword>
<evidence type="ECO:0000256" key="7">
    <source>
        <dbReference type="SAM" id="Phobius"/>
    </source>
</evidence>
<keyword evidence="10" id="KW-1185">Reference proteome</keyword>
<comment type="caution">
    <text evidence="9">The sequence shown here is derived from an EMBL/GenBank/DDBJ whole genome shotgun (WGS) entry which is preliminary data.</text>
</comment>
<reference evidence="9 10" key="1">
    <citation type="submission" date="2016-09" db="EMBL/GenBank/DDBJ databases">
        <title>Draft genome sequence for the type strain of Vulcanibacillus modesticaldus BR, a strictly anaerobic, moderately thermophilic, and nitrate-reducing bacterium from deep sea-hydrothermal vents of the Mid-Atlantic Ridge.</title>
        <authorList>
            <person name="Abin C.A."/>
            <person name="Hollibaugh J.T."/>
        </authorList>
    </citation>
    <scope>NUCLEOTIDE SEQUENCE [LARGE SCALE GENOMIC DNA]</scope>
    <source>
        <strain evidence="9 10">BR</strain>
    </source>
</reference>
<evidence type="ECO:0000256" key="6">
    <source>
        <dbReference type="ARBA" id="ARBA00023136"/>
    </source>
</evidence>
<feature type="domain" description="Major facilitator superfamily (MFS) profile" evidence="8">
    <location>
        <begin position="14"/>
        <end position="413"/>
    </location>
</feature>
<feature type="transmembrane region" description="Helical" evidence="7">
    <location>
        <begin position="150"/>
        <end position="169"/>
    </location>
</feature>
<dbReference type="AlphaFoldDB" id="A0A1D2YTL4"/>
<dbReference type="SUPFAM" id="SSF103473">
    <property type="entry name" value="MFS general substrate transporter"/>
    <property type="match status" value="1"/>
</dbReference>
<dbReference type="PANTHER" id="PTHR43266">
    <property type="entry name" value="MACROLIDE-EFFLUX PROTEIN"/>
    <property type="match status" value="1"/>
</dbReference>
<dbReference type="STRING" id="337097.BHF71_10250"/>
<evidence type="ECO:0000313" key="10">
    <source>
        <dbReference type="Proteomes" id="UP000243739"/>
    </source>
</evidence>
<feature type="transmembrane region" description="Helical" evidence="7">
    <location>
        <begin position="175"/>
        <end position="194"/>
    </location>
</feature>
<feature type="transmembrane region" description="Helical" evidence="7">
    <location>
        <begin position="80"/>
        <end position="102"/>
    </location>
</feature>
<keyword evidence="4 7" id="KW-0812">Transmembrane</keyword>
<dbReference type="Pfam" id="PF07690">
    <property type="entry name" value="MFS_1"/>
    <property type="match status" value="1"/>
</dbReference>
<proteinExistence type="predicted"/>
<feature type="transmembrane region" description="Helical" evidence="7">
    <location>
        <begin position="366"/>
        <end position="385"/>
    </location>
</feature>